<gene>
    <name evidence="2" type="ORF">SAMN05216223_104104</name>
</gene>
<feature type="region of interest" description="Disordered" evidence="1">
    <location>
        <begin position="1"/>
        <end position="26"/>
    </location>
</feature>
<name>A0A1H5YSK4_9ACTN</name>
<accession>A0A1H5YSK4</accession>
<feature type="compositionally biased region" description="Low complexity" evidence="1">
    <location>
        <begin position="166"/>
        <end position="176"/>
    </location>
</feature>
<sequence length="227" mass="21694">MPVAGSDAEPEGAADVLGEAESDGWPEGASLVGAAVGEPWAVGRGLPVAGVPPVTWDAPSEGVVLPPGEVEPLPPECGAFPSEARPCSGAYVPAPGRASVPPAALAGARLGPFESGVPLPALTHAATAAATTATIAAARTPERRAAPGWRGVPAARAAWSAGVAGAAGAAEPEVSGGSTGAAGAGGGAVGVAGAGSTSAPREGVGAGRAHVVRRRRQPSAARARESP</sequence>
<feature type="compositionally biased region" description="Gly residues" evidence="1">
    <location>
        <begin position="177"/>
        <end position="193"/>
    </location>
</feature>
<proteinExistence type="predicted"/>
<evidence type="ECO:0000313" key="2">
    <source>
        <dbReference type="EMBL" id="SEG26475.1"/>
    </source>
</evidence>
<keyword evidence="3" id="KW-1185">Reference proteome</keyword>
<feature type="region of interest" description="Disordered" evidence="1">
    <location>
        <begin position="166"/>
        <end position="227"/>
    </location>
</feature>
<organism evidence="2 3">
    <name type="scientific">Actinacidiphila yanglinensis</name>
    <dbReference type="NCBI Taxonomy" id="310779"/>
    <lineage>
        <taxon>Bacteria</taxon>
        <taxon>Bacillati</taxon>
        <taxon>Actinomycetota</taxon>
        <taxon>Actinomycetes</taxon>
        <taxon>Kitasatosporales</taxon>
        <taxon>Streptomycetaceae</taxon>
        <taxon>Actinacidiphila</taxon>
    </lineage>
</organism>
<dbReference type="Proteomes" id="UP000236754">
    <property type="component" value="Unassembled WGS sequence"/>
</dbReference>
<evidence type="ECO:0000256" key="1">
    <source>
        <dbReference type="SAM" id="MobiDB-lite"/>
    </source>
</evidence>
<feature type="compositionally biased region" description="Low complexity" evidence="1">
    <location>
        <begin position="194"/>
        <end position="209"/>
    </location>
</feature>
<dbReference type="AlphaFoldDB" id="A0A1H5YSK4"/>
<evidence type="ECO:0000313" key="3">
    <source>
        <dbReference type="Proteomes" id="UP000236754"/>
    </source>
</evidence>
<dbReference type="EMBL" id="FNVU01000004">
    <property type="protein sequence ID" value="SEG26475.1"/>
    <property type="molecule type" value="Genomic_DNA"/>
</dbReference>
<feature type="compositionally biased region" description="Acidic residues" evidence="1">
    <location>
        <begin position="8"/>
        <end position="24"/>
    </location>
</feature>
<reference evidence="2 3" key="1">
    <citation type="submission" date="2016-10" db="EMBL/GenBank/DDBJ databases">
        <authorList>
            <person name="de Groot N.N."/>
        </authorList>
    </citation>
    <scope>NUCLEOTIDE SEQUENCE [LARGE SCALE GENOMIC DNA]</scope>
    <source>
        <strain evidence="2 3">CGMCC 4.2023</strain>
    </source>
</reference>
<protein>
    <submittedName>
        <fullName evidence="2">Uncharacterized protein</fullName>
    </submittedName>
</protein>